<dbReference type="InterPro" id="IPR025110">
    <property type="entry name" value="AMP-bd_C"/>
</dbReference>
<keyword evidence="2 5" id="KW-0436">Ligase</keyword>
<evidence type="ECO:0000313" key="6">
    <source>
        <dbReference type="Proteomes" id="UP001500957"/>
    </source>
</evidence>
<dbReference type="NCBIfam" id="NF004837">
    <property type="entry name" value="PRK06187.1"/>
    <property type="match status" value="1"/>
</dbReference>
<dbReference type="Proteomes" id="UP001500957">
    <property type="component" value="Unassembled WGS sequence"/>
</dbReference>
<dbReference type="InterPro" id="IPR045851">
    <property type="entry name" value="AMP-bd_C_sf"/>
</dbReference>
<evidence type="ECO:0000256" key="2">
    <source>
        <dbReference type="ARBA" id="ARBA00022598"/>
    </source>
</evidence>
<evidence type="ECO:0000259" key="3">
    <source>
        <dbReference type="Pfam" id="PF00501"/>
    </source>
</evidence>
<organism evidence="5 6">
    <name type="scientific">Sporichthya brevicatena</name>
    <dbReference type="NCBI Taxonomy" id="171442"/>
    <lineage>
        <taxon>Bacteria</taxon>
        <taxon>Bacillati</taxon>
        <taxon>Actinomycetota</taxon>
        <taxon>Actinomycetes</taxon>
        <taxon>Sporichthyales</taxon>
        <taxon>Sporichthyaceae</taxon>
        <taxon>Sporichthya</taxon>
    </lineage>
</organism>
<dbReference type="PANTHER" id="PTHR43201">
    <property type="entry name" value="ACYL-COA SYNTHETASE"/>
    <property type="match status" value="1"/>
</dbReference>
<dbReference type="InterPro" id="IPR042099">
    <property type="entry name" value="ANL_N_sf"/>
</dbReference>
<dbReference type="InterPro" id="IPR000873">
    <property type="entry name" value="AMP-dep_synth/lig_dom"/>
</dbReference>
<dbReference type="RefSeq" id="WP_344606971.1">
    <property type="nucleotide sequence ID" value="NZ_BAAAHE010000030.1"/>
</dbReference>
<proteinExistence type="inferred from homology"/>
<dbReference type="GO" id="GO:0016874">
    <property type="term" value="F:ligase activity"/>
    <property type="evidence" value="ECO:0007669"/>
    <property type="project" value="UniProtKB-KW"/>
</dbReference>
<sequence length="518" mass="56877">MGETDRTVPAILRARAAQDPDGTAIWCEDRRTSFRELDVRSDRIATALLADGLRAGDRVAYIGKNSERFLEMLHGCAKAGTVLISVNYRLTAPEIHFILADSRSRLLAVDADLLPVGTEAIADTGVDHVRVMDGGDDPRDFDTWRDAQPAGPVDVTPCLEDPVLQIYTSGTTGFPKGAVIPHRSFAGMLDLAHNVPQQPLRWYEGESILCPMPNFHVGGSLFPFWVTMQGATIVLMPNFTPDAVLDAVETHSAAAFVAVPEMLQMILANPRTETLDYSRLRYIYYGAAPMSPELLKRCMDTFGCRFTQTYGMTEHSVIGLLGPDDHGPDLAERMLSVGQRTPGMETEILDPAGDVVPPGVVGEICVKSPAMMLGYWRSDGTVDPSVDANGWFHTGDAGCYDESGYLFLKDRIKDMLISGGENVYPAEVERVLGEHPAVLEAAVVGLTDPQWGEVPKAYVVRRSDVDAADLQAFARERLARYKVPKEIEFIDALPRTASGKVRRRDLRERARQEQGVTA</sequence>
<dbReference type="Gene3D" id="3.30.300.30">
    <property type="match status" value="1"/>
</dbReference>
<name>A0ABN1H3A7_9ACTN</name>
<comment type="similarity">
    <text evidence="1">Belongs to the ATP-dependent AMP-binding enzyme family.</text>
</comment>
<dbReference type="Pfam" id="PF00501">
    <property type="entry name" value="AMP-binding"/>
    <property type="match status" value="1"/>
</dbReference>
<evidence type="ECO:0000259" key="4">
    <source>
        <dbReference type="Pfam" id="PF13193"/>
    </source>
</evidence>
<dbReference type="Gene3D" id="3.40.50.12780">
    <property type="entry name" value="N-terminal domain of ligase-like"/>
    <property type="match status" value="1"/>
</dbReference>
<gene>
    <name evidence="5" type="ORF">GCM10009547_34350</name>
</gene>
<protein>
    <submittedName>
        <fullName evidence="5">Fatty acid--CoA ligase</fullName>
    </submittedName>
</protein>
<dbReference type="SUPFAM" id="SSF56801">
    <property type="entry name" value="Acetyl-CoA synthetase-like"/>
    <property type="match status" value="1"/>
</dbReference>
<comment type="caution">
    <text evidence="5">The sequence shown here is derived from an EMBL/GenBank/DDBJ whole genome shotgun (WGS) entry which is preliminary data.</text>
</comment>
<keyword evidence="6" id="KW-1185">Reference proteome</keyword>
<evidence type="ECO:0000313" key="5">
    <source>
        <dbReference type="EMBL" id="GAA0627878.1"/>
    </source>
</evidence>
<reference evidence="5 6" key="1">
    <citation type="journal article" date="2019" name="Int. J. Syst. Evol. Microbiol.">
        <title>The Global Catalogue of Microorganisms (GCM) 10K type strain sequencing project: providing services to taxonomists for standard genome sequencing and annotation.</title>
        <authorList>
            <consortium name="The Broad Institute Genomics Platform"/>
            <consortium name="The Broad Institute Genome Sequencing Center for Infectious Disease"/>
            <person name="Wu L."/>
            <person name="Ma J."/>
        </authorList>
    </citation>
    <scope>NUCLEOTIDE SEQUENCE [LARGE SCALE GENOMIC DNA]</scope>
    <source>
        <strain evidence="5 6">JCM 10671</strain>
    </source>
</reference>
<feature type="domain" description="AMP-dependent synthetase/ligase" evidence="3">
    <location>
        <begin position="13"/>
        <end position="376"/>
    </location>
</feature>
<feature type="domain" description="AMP-binding enzyme C-terminal" evidence="4">
    <location>
        <begin position="427"/>
        <end position="500"/>
    </location>
</feature>
<accession>A0ABN1H3A7</accession>
<dbReference type="Pfam" id="PF13193">
    <property type="entry name" value="AMP-binding_C"/>
    <property type="match status" value="1"/>
</dbReference>
<evidence type="ECO:0000256" key="1">
    <source>
        <dbReference type="ARBA" id="ARBA00006432"/>
    </source>
</evidence>
<dbReference type="EMBL" id="BAAAHE010000030">
    <property type="protein sequence ID" value="GAA0627878.1"/>
    <property type="molecule type" value="Genomic_DNA"/>
</dbReference>
<dbReference type="PANTHER" id="PTHR43201:SF5">
    <property type="entry name" value="MEDIUM-CHAIN ACYL-COA LIGASE ACSF2, MITOCHONDRIAL"/>
    <property type="match status" value="1"/>
</dbReference>